<gene>
    <name evidence="1" type="ORF">SNTW_00230</name>
</gene>
<organism evidence="1 2">
    <name type="scientific">Helicobacter suis</name>
    <dbReference type="NCBI Taxonomy" id="104628"/>
    <lineage>
        <taxon>Bacteria</taxon>
        <taxon>Pseudomonadati</taxon>
        <taxon>Campylobacterota</taxon>
        <taxon>Epsilonproteobacteria</taxon>
        <taxon>Campylobacterales</taxon>
        <taxon>Helicobacteraceae</taxon>
        <taxon>Helicobacter</taxon>
    </lineage>
</organism>
<proteinExistence type="predicted"/>
<evidence type="ECO:0000313" key="2">
    <source>
        <dbReference type="Proteomes" id="UP000317935"/>
    </source>
</evidence>
<sequence length="236" mass="28433">MQTPHDENLEVVPNYWHLYGVDTSKYYPRITRAAYNPYNPRNAEIKEVEKYVRQEMAGFDITKRHFTFEEKHRLILFIDQCRTEIAPALVLHVLYETRGAEVRQSRLMKWLSKLGEWRRYFKEHKTNYDPNRTYHVSQKRLDYYKRKTKVNKELLREAILAIGSSAPRKGYKAMYDYYLELERVNKPDFSMAFPRVYTIIREMIEGDIELSGFFLTSQAHSAHIRQMQLRDFSEEE</sequence>
<dbReference type="AlphaFoldDB" id="A0A6J4CV82"/>
<dbReference type="EMBL" id="AP019774">
    <property type="protein sequence ID" value="BCD69378.1"/>
    <property type="molecule type" value="Genomic_DNA"/>
</dbReference>
<dbReference type="RefSeq" id="WP_143433378.1">
    <property type="nucleotide sequence ID" value="NZ_AP019774.1"/>
</dbReference>
<accession>A0A6J4CV82</accession>
<name>A0A6J4CV82_9HELI</name>
<dbReference type="Proteomes" id="UP000317935">
    <property type="component" value="Chromosome"/>
</dbReference>
<reference evidence="1 2" key="1">
    <citation type="submission" date="2019-06" db="EMBL/GenBank/DDBJ databases">
        <title>Complete genome sequence of Helicobacter suis SNTW101c.</title>
        <authorList>
            <person name="Rimbara E."/>
            <person name="Suzuki M."/>
            <person name="Matsui H."/>
            <person name="Nakamura M."/>
            <person name="Mori S."/>
            <person name="Shibayama K."/>
        </authorList>
    </citation>
    <scope>NUCLEOTIDE SEQUENCE [LARGE SCALE GENOMIC DNA]</scope>
    <source>
        <strain evidence="1 2">SNTW101c</strain>
    </source>
</reference>
<evidence type="ECO:0000313" key="1">
    <source>
        <dbReference type="EMBL" id="BCD69378.1"/>
    </source>
</evidence>
<protein>
    <submittedName>
        <fullName evidence="1">Uncharacterized protein</fullName>
    </submittedName>
</protein>